<evidence type="ECO:0008006" key="3">
    <source>
        <dbReference type="Google" id="ProtNLM"/>
    </source>
</evidence>
<sequence>MTAAEELLAWLEENRNEKNIEGMARFGIRTDRAVGVPLPLLRAAAKPYRRRHETAMALWESGVHEARILAGLIADPARFGPEDMDAWSAEFDSWDLCDQCCSNLFRHLPYVQGKVTEYVADGREFVRRTGFVLMAVFAVHDKEASDERFLEWLKVVEAYAWDGRNFVKKAVNWALRQIGKRNERLRLAAVEVAGRLAAADDAAARWVGRDALRELTARRTLDFMAAHRR</sequence>
<proteinExistence type="predicted"/>
<name>A0ABR4YKA3_9BACT</name>
<dbReference type="PANTHER" id="PTHR41291">
    <property type="entry name" value="DNA ALKYLATION REPAIR PROTEIN"/>
    <property type="match status" value="1"/>
</dbReference>
<protein>
    <recommendedName>
        <fullName evidence="3">DNA alkylation repair protein</fullName>
    </recommendedName>
</protein>
<comment type="caution">
    <text evidence="1">The sequence shown here is derived from an EMBL/GenBank/DDBJ whole genome shotgun (WGS) entry which is preliminary data.</text>
</comment>
<accession>A0ABR4YKA3</accession>
<evidence type="ECO:0000313" key="2">
    <source>
        <dbReference type="Proteomes" id="UP000030889"/>
    </source>
</evidence>
<evidence type="ECO:0000313" key="1">
    <source>
        <dbReference type="EMBL" id="KHE42682.1"/>
    </source>
</evidence>
<dbReference type="SUPFAM" id="SSF48371">
    <property type="entry name" value="ARM repeat"/>
    <property type="match status" value="1"/>
</dbReference>
<dbReference type="Pfam" id="PF08713">
    <property type="entry name" value="DNA_alkylation"/>
    <property type="match status" value="1"/>
</dbReference>
<reference evidence="1 2" key="1">
    <citation type="submission" date="2014-09" db="EMBL/GenBank/DDBJ databases">
        <title>Alistipes sp. 627, sp. nov., a novel member of the family Rikenellaceae isolated from human faeces.</title>
        <authorList>
            <person name="Shkoporov A.N."/>
            <person name="Chaplin A.V."/>
            <person name="Motuzova O.V."/>
            <person name="Kafarskaia L.I."/>
            <person name="Khokhlova E.V."/>
            <person name="Efimov B.A."/>
        </authorList>
    </citation>
    <scope>NUCLEOTIDE SEQUENCE [LARGE SCALE GENOMIC DNA]</scope>
    <source>
        <strain evidence="1 2">627</strain>
    </source>
</reference>
<dbReference type="InterPro" id="IPR014825">
    <property type="entry name" value="DNA_alkylation"/>
</dbReference>
<dbReference type="EMBL" id="JRGF01000003">
    <property type="protein sequence ID" value="KHE42682.1"/>
    <property type="molecule type" value="Genomic_DNA"/>
</dbReference>
<dbReference type="CDD" id="cd06561">
    <property type="entry name" value="AlkD_like"/>
    <property type="match status" value="1"/>
</dbReference>
<organism evidence="1 2">
    <name type="scientific">Alistipes inops</name>
    <dbReference type="NCBI Taxonomy" id="1501391"/>
    <lineage>
        <taxon>Bacteria</taxon>
        <taxon>Pseudomonadati</taxon>
        <taxon>Bacteroidota</taxon>
        <taxon>Bacteroidia</taxon>
        <taxon>Bacteroidales</taxon>
        <taxon>Rikenellaceae</taxon>
        <taxon>Alistipes</taxon>
    </lineage>
</organism>
<dbReference type="Proteomes" id="UP000030889">
    <property type="component" value="Unassembled WGS sequence"/>
</dbReference>
<keyword evidence="2" id="KW-1185">Reference proteome</keyword>
<gene>
    <name evidence="1" type="ORF">LG35_03610</name>
</gene>
<dbReference type="PANTHER" id="PTHR41291:SF1">
    <property type="entry name" value="DNA ALKYLATION REPAIR PROTEIN"/>
    <property type="match status" value="1"/>
</dbReference>
<dbReference type="Gene3D" id="1.25.10.90">
    <property type="match status" value="1"/>
</dbReference>
<dbReference type="InterPro" id="IPR016024">
    <property type="entry name" value="ARM-type_fold"/>
</dbReference>
<dbReference type="RefSeq" id="WP_035472287.1">
    <property type="nucleotide sequence ID" value="NZ_JRGF01000003.1"/>
</dbReference>